<reference evidence="3 4" key="1">
    <citation type="submission" date="2019-06" db="EMBL/GenBank/DDBJ databases">
        <title>A chromosomal-level reference genome of Carpinus fangiana (Coryloideae, Betulaceae).</title>
        <authorList>
            <person name="Yang X."/>
            <person name="Wang Z."/>
            <person name="Zhang L."/>
            <person name="Hao G."/>
            <person name="Liu J."/>
            <person name="Yang Y."/>
        </authorList>
    </citation>
    <scope>NUCLEOTIDE SEQUENCE [LARGE SCALE GENOMIC DNA]</scope>
    <source>
        <strain evidence="3">Cfa_2016G</strain>
        <tissue evidence="3">Leaf</tissue>
    </source>
</reference>
<gene>
    <name evidence="3" type="ORF">FH972_004486</name>
</gene>
<evidence type="ECO:0000256" key="1">
    <source>
        <dbReference type="RuleBase" id="RU369095"/>
    </source>
</evidence>
<dbReference type="GO" id="GO:0005737">
    <property type="term" value="C:cytoplasm"/>
    <property type="evidence" value="ECO:0007669"/>
    <property type="project" value="TreeGrafter"/>
</dbReference>
<evidence type="ECO:0000256" key="2">
    <source>
        <dbReference type="SAM" id="MobiDB-lite"/>
    </source>
</evidence>
<accession>A0A5N6QLA0</accession>
<dbReference type="OrthoDB" id="1742573at2759"/>
<dbReference type="EMBL" id="CM017322">
    <property type="protein sequence ID" value="KAE8007931.1"/>
    <property type="molecule type" value="Genomic_DNA"/>
</dbReference>
<feature type="compositionally biased region" description="Low complexity" evidence="2">
    <location>
        <begin position="39"/>
        <end position="55"/>
    </location>
</feature>
<keyword evidence="1" id="KW-0694">RNA-binding</keyword>
<dbReference type="Proteomes" id="UP000327013">
    <property type="component" value="Chromosome 2"/>
</dbReference>
<keyword evidence="4" id="KW-1185">Reference proteome</keyword>
<dbReference type="PANTHER" id="PTHR12357">
    <property type="entry name" value="YTH YT521-B HOMOLOGY DOMAIN-CONTAINING"/>
    <property type="match status" value="1"/>
</dbReference>
<dbReference type="GO" id="GO:0003729">
    <property type="term" value="F:mRNA binding"/>
    <property type="evidence" value="ECO:0007669"/>
    <property type="project" value="UniProtKB-UniRule"/>
</dbReference>
<proteinExistence type="inferred from homology"/>
<dbReference type="PANTHER" id="PTHR12357:SF95">
    <property type="entry name" value="YTH DOMAIN-CONTAINING FAMILY PROTEIN"/>
    <property type="match status" value="1"/>
</dbReference>
<feature type="compositionally biased region" description="Basic and acidic residues" evidence="2">
    <location>
        <begin position="104"/>
        <end position="117"/>
    </location>
</feature>
<name>A0A5N6QLA0_9ROSI</name>
<feature type="compositionally biased region" description="Basic and acidic residues" evidence="2">
    <location>
        <begin position="57"/>
        <end position="69"/>
    </location>
</feature>
<organism evidence="3 4">
    <name type="scientific">Carpinus fangiana</name>
    <dbReference type="NCBI Taxonomy" id="176857"/>
    <lineage>
        <taxon>Eukaryota</taxon>
        <taxon>Viridiplantae</taxon>
        <taxon>Streptophyta</taxon>
        <taxon>Embryophyta</taxon>
        <taxon>Tracheophyta</taxon>
        <taxon>Spermatophyta</taxon>
        <taxon>Magnoliopsida</taxon>
        <taxon>eudicotyledons</taxon>
        <taxon>Gunneridae</taxon>
        <taxon>Pentapetalae</taxon>
        <taxon>rosids</taxon>
        <taxon>fabids</taxon>
        <taxon>Fagales</taxon>
        <taxon>Betulaceae</taxon>
        <taxon>Carpinus</taxon>
    </lineage>
</organism>
<evidence type="ECO:0000313" key="3">
    <source>
        <dbReference type="EMBL" id="KAE8007931.1"/>
    </source>
</evidence>
<dbReference type="GO" id="GO:1990247">
    <property type="term" value="F:N6-methyladenosine-containing RNA reader activity"/>
    <property type="evidence" value="ECO:0007669"/>
    <property type="project" value="UniProtKB-UniRule"/>
</dbReference>
<feature type="region of interest" description="Disordered" evidence="2">
    <location>
        <begin position="29"/>
        <end position="73"/>
    </location>
</feature>
<dbReference type="AlphaFoldDB" id="A0A5N6QLA0"/>
<evidence type="ECO:0000313" key="4">
    <source>
        <dbReference type="Proteomes" id="UP000327013"/>
    </source>
</evidence>
<feature type="region of interest" description="Disordered" evidence="2">
    <location>
        <begin position="104"/>
        <end position="143"/>
    </location>
</feature>
<comment type="similarity">
    <text evidence="1">Belongs to the YTHDF family.</text>
</comment>
<protein>
    <recommendedName>
        <fullName evidence="1">YTH domain-containing family protein</fullName>
    </recommendedName>
</protein>
<comment type="function">
    <text evidence="1">Specifically recognizes and binds N6-methyladenosine (m6A)-containing RNAs, and regulates mRNA stability. M6A is a modification present at internal sites of mRNAs and some non-coding RNAs and plays a role in mRNA stability and processing.</text>
</comment>
<dbReference type="GO" id="GO:0061157">
    <property type="term" value="P:mRNA destabilization"/>
    <property type="evidence" value="ECO:0007669"/>
    <property type="project" value="TreeGrafter"/>
</dbReference>
<sequence length="252" mass="27051">MVGEKKIEKPEPVAIGLKSESVAALGEQEVASGKDGVPANSTSSLSLLADATSSTKGETDHGSVGEHGVHHSPTSSYSYFYPGMFPHNGQMNYRPNGRVWNVNDRSKPKDKYNRNGEFEAPTELTRGPRAHNKSAPSDSTGEKIGLKQGSEMLSIFKSYTEKTSLLDDFNFYENRVKSLNSKSSKPATQQMEMYSNGNISNNSGGTKISTDPSSLINLTKNLSLNASPLKSTSVKNPPIANSIPSVSATSAF</sequence>
<dbReference type="InterPro" id="IPR045168">
    <property type="entry name" value="YTH_prot"/>
</dbReference>